<keyword evidence="2 10" id="KW-0285">Flavoprotein</keyword>
<feature type="binding site" evidence="8">
    <location>
        <position position="119"/>
    </location>
    <ligand>
        <name>FAD</name>
        <dbReference type="ChEBI" id="CHEBI:57692"/>
    </ligand>
</feature>
<evidence type="ECO:0000313" key="13">
    <source>
        <dbReference type="EMBL" id="TQV83486.1"/>
    </source>
</evidence>
<dbReference type="SUPFAM" id="SSF51905">
    <property type="entry name" value="FAD/NAD(P)-binding domain"/>
    <property type="match status" value="1"/>
</dbReference>
<feature type="binding site" evidence="8">
    <location>
        <position position="55"/>
    </location>
    <ligand>
        <name>FAD</name>
        <dbReference type="ChEBI" id="CHEBI:57692"/>
    </ligand>
</feature>
<keyword evidence="14" id="KW-1185">Reference proteome</keyword>
<organism evidence="13 14">
    <name type="scientific">Denitrobaculum tricleocarpae</name>
    <dbReference type="NCBI Taxonomy" id="2591009"/>
    <lineage>
        <taxon>Bacteria</taxon>
        <taxon>Pseudomonadati</taxon>
        <taxon>Pseudomonadota</taxon>
        <taxon>Alphaproteobacteria</taxon>
        <taxon>Rhodospirillales</taxon>
        <taxon>Rhodospirillaceae</taxon>
        <taxon>Denitrobaculum</taxon>
    </lineage>
</organism>
<dbReference type="Gene3D" id="3.30.390.30">
    <property type="match status" value="1"/>
</dbReference>
<evidence type="ECO:0000256" key="1">
    <source>
        <dbReference type="ARBA" id="ARBA00007532"/>
    </source>
</evidence>
<comment type="similarity">
    <text evidence="1 10">Belongs to the class-I pyridine nucleotide-disulfide oxidoreductase family.</text>
</comment>
<keyword evidence="3 8" id="KW-0274">FAD</keyword>
<evidence type="ECO:0000313" key="14">
    <source>
        <dbReference type="Proteomes" id="UP000315252"/>
    </source>
</evidence>
<dbReference type="PANTHER" id="PTHR43014">
    <property type="entry name" value="MERCURIC REDUCTASE"/>
    <property type="match status" value="1"/>
</dbReference>
<dbReference type="InterPro" id="IPR023753">
    <property type="entry name" value="FAD/NAD-binding_dom"/>
</dbReference>
<feature type="domain" description="Pyridine nucleotide-disulphide oxidoreductase dimerisation" evidence="11">
    <location>
        <begin position="344"/>
        <end position="449"/>
    </location>
</feature>
<evidence type="ECO:0000256" key="7">
    <source>
        <dbReference type="ARBA" id="ARBA00023284"/>
    </source>
</evidence>
<evidence type="ECO:0000259" key="11">
    <source>
        <dbReference type="Pfam" id="PF02852"/>
    </source>
</evidence>
<feature type="domain" description="FAD/NAD(P)-binding" evidence="12">
    <location>
        <begin position="10"/>
        <end position="323"/>
    </location>
</feature>
<keyword evidence="8" id="KW-0520">NAD</keyword>
<protein>
    <submittedName>
        <fullName evidence="13">Dihydrolipoamide dehydrogenase</fullName>
    </submittedName>
</protein>
<dbReference type="GO" id="GO:0050660">
    <property type="term" value="F:flavin adenine dinucleotide binding"/>
    <property type="evidence" value="ECO:0007669"/>
    <property type="project" value="TreeGrafter"/>
</dbReference>
<dbReference type="SUPFAM" id="SSF55424">
    <property type="entry name" value="FAD/NAD-linked reductases, dimerisation (C-terminal) domain"/>
    <property type="match status" value="1"/>
</dbReference>
<dbReference type="OrthoDB" id="9764616at2"/>
<evidence type="ECO:0000256" key="5">
    <source>
        <dbReference type="ARBA" id="ARBA00023002"/>
    </source>
</evidence>
<accession>A0A545U207</accession>
<feature type="binding site" evidence="8">
    <location>
        <position position="203"/>
    </location>
    <ligand>
        <name>NAD(+)</name>
        <dbReference type="ChEBI" id="CHEBI:57540"/>
    </ligand>
</feature>
<proteinExistence type="inferred from homology"/>
<dbReference type="AlphaFoldDB" id="A0A545U207"/>
<dbReference type="InterPro" id="IPR016156">
    <property type="entry name" value="FAD/NAD-linked_Rdtase_dimer_sf"/>
</dbReference>
<dbReference type="Pfam" id="PF02852">
    <property type="entry name" value="Pyr_redox_dim"/>
    <property type="match status" value="1"/>
</dbReference>
<keyword evidence="6" id="KW-1015">Disulfide bond</keyword>
<dbReference type="PRINTS" id="PR00368">
    <property type="entry name" value="FADPNR"/>
</dbReference>
<evidence type="ECO:0000256" key="8">
    <source>
        <dbReference type="PIRSR" id="PIRSR000350-3"/>
    </source>
</evidence>
<dbReference type="InterPro" id="IPR036188">
    <property type="entry name" value="FAD/NAD-bd_sf"/>
</dbReference>
<dbReference type="Proteomes" id="UP000315252">
    <property type="component" value="Unassembled WGS sequence"/>
</dbReference>
<gene>
    <name evidence="13" type="ORF">FKG95_02520</name>
</gene>
<evidence type="ECO:0000256" key="10">
    <source>
        <dbReference type="RuleBase" id="RU003691"/>
    </source>
</evidence>
<reference evidence="13 14" key="1">
    <citation type="submission" date="2019-06" db="EMBL/GenBank/DDBJ databases">
        <title>Whole genome sequence for Rhodospirillaceae sp. R148.</title>
        <authorList>
            <person name="Wang G."/>
        </authorList>
    </citation>
    <scope>NUCLEOTIDE SEQUENCE [LARGE SCALE GENOMIC DNA]</scope>
    <source>
        <strain evidence="13 14">R148</strain>
    </source>
</reference>
<feature type="binding site" evidence="8">
    <location>
        <begin position="143"/>
        <end position="145"/>
    </location>
    <ligand>
        <name>FAD</name>
        <dbReference type="ChEBI" id="CHEBI:57692"/>
    </ligand>
</feature>
<dbReference type="InterPro" id="IPR004099">
    <property type="entry name" value="Pyr_nucl-diS_OxRdtase_dimer"/>
</dbReference>
<dbReference type="PROSITE" id="PS00076">
    <property type="entry name" value="PYRIDINE_REDOX_1"/>
    <property type="match status" value="1"/>
</dbReference>
<keyword evidence="5 10" id="KW-0560">Oxidoreductase</keyword>
<feature type="binding site" evidence="8">
    <location>
        <position position="309"/>
    </location>
    <ligand>
        <name>FAD</name>
        <dbReference type="ChEBI" id="CHEBI:57692"/>
    </ligand>
</feature>
<keyword evidence="7 10" id="KW-0676">Redox-active center</keyword>
<dbReference type="PRINTS" id="PR00411">
    <property type="entry name" value="PNDRDTASEI"/>
</dbReference>
<evidence type="ECO:0000256" key="3">
    <source>
        <dbReference type="ARBA" id="ARBA00022827"/>
    </source>
</evidence>
<feature type="disulfide bond" description="Redox-active" evidence="9">
    <location>
        <begin position="46"/>
        <end position="51"/>
    </location>
</feature>
<dbReference type="RefSeq" id="WP_142894723.1">
    <property type="nucleotide sequence ID" value="NZ_ML660052.1"/>
</dbReference>
<name>A0A545U207_9PROT</name>
<sequence>MSEKQVIKADIAIIGAGSGGLSVAAGAAQMGAKVVLIEKGKMGGDCLNYGCVPSKAMIAAGEAAEMVRTSGKFGVNGHEPAIDFAKVNAHVHDVIGGIAPHDSVERFEGLGVQVIQASGRFISKNEIEAGDFIVKARRFVVSTGSSAFVPPIPGLDEVPYLTNETVFNLTDRPEHLIIVGGGPIGIEMAQAHRRLGAKVTVVEGLSIMGNDDPEAVDVVRQRLIAEGIDIREQAKVESVIREGNGVSVLVSHEGKSERVDGSHLLLAVGRRANVANLGLEEADIDYSPRGIEVDQRLRTSNKRVFAIGDVAGSFQFTHVAGYHAGIVIRNAMFNLPSKVDVKAVPWVTYTDPELAHVGLSEAAAKEQGIEAKAVSFGFDGNDRARAERATDGFIKAVIGKKGKILGATIVGRHAGELILPWVLAVQKGLKASDMAGIIAPYPTLGEVSKRVAGAYYTPALFSDRTKTVVGLMQRLP</sequence>
<evidence type="ECO:0000259" key="12">
    <source>
        <dbReference type="Pfam" id="PF07992"/>
    </source>
</evidence>
<evidence type="ECO:0000256" key="6">
    <source>
        <dbReference type="ARBA" id="ARBA00023157"/>
    </source>
</evidence>
<evidence type="ECO:0000256" key="2">
    <source>
        <dbReference type="ARBA" id="ARBA00022630"/>
    </source>
</evidence>
<dbReference type="PIRSF" id="PIRSF000350">
    <property type="entry name" value="Mercury_reductase_MerA"/>
    <property type="match status" value="1"/>
</dbReference>
<dbReference type="Gene3D" id="3.50.50.60">
    <property type="entry name" value="FAD/NAD(P)-binding domain"/>
    <property type="match status" value="2"/>
</dbReference>
<dbReference type="InterPro" id="IPR012999">
    <property type="entry name" value="Pyr_OxRdtase_I_AS"/>
</dbReference>
<dbReference type="FunFam" id="3.30.390.30:FF:000001">
    <property type="entry name" value="Dihydrolipoyl dehydrogenase"/>
    <property type="match status" value="1"/>
</dbReference>
<dbReference type="Pfam" id="PF07992">
    <property type="entry name" value="Pyr_redox_2"/>
    <property type="match status" value="1"/>
</dbReference>
<comment type="caution">
    <text evidence="13">The sequence shown here is derived from an EMBL/GenBank/DDBJ whole genome shotgun (WGS) entry which is preliminary data.</text>
</comment>
<dbReference type="EMBL" id="VHSH01000001">
    <property type="protein sequence ID" value="TQV83486.1"/>
    <property type="molecule type" value="Genomic_DNA"/>
</dbReference>
<keyword evidence="4" id="KW-0521">NADP</keyword>
<evidence type="ECO:0000256" key="9">
    <source>
        <dbReference type="PIRSR" id="PIRSR000350-4"/>
    </source>
</evidence>
<comment type="cofactor">
    <cofactor evidence="8">
        <name>FAD</name>
        <dbReference type="ChEBI" id="CHEBI:57692"/>
    </cofactor>
    <text evidence="8">Binds 1 FAD per subunit.</text>
</comment>
<feature type="binding site" evidence="8">
    <location>
        <position position="269"/>
    </location>
    <ligand>
        <name>NAD(+)</name>
        <dbReference type="ChEBI" id="CHEBI:57540"/>
    </ligand>
</feature>
<dbReference type="PANTHER" id="PTHR43014:SF2">
    <property type="entry name" value="MERCURIC REDUCTASE"/>
    <property type="match status" value="1"/>
</dbReference>
<dbReference type="InterPro" id="IPR001100">
    <property type="entry name" value="Pyr_nuc-diS_OxRdtase"/>
</dbReference>
<keyword evidence="8" id="KW-0547">Nucleotide-binding</keyword>
<dbReference type="GO" id="GO:0016668">
    <property type="term" value="F:oxidoreductase activity, acting on a sulfur group of donors, NAD(P) as acceptor"/>
    <property type="evidence" value="ECO:0007669"/>
    <property type="project" value="InterPro"/>
</dbReference>
<feature type="binding site" evidence="8">
    <location>
        <begin position="180"/>
        <end position="187"/>
    </location>
    <ligand>
        <name>NAD(+)</name>
        <dbReference type="ChEBI" id="CHEBI:57540"/>
    </ligand>
</feature>
<dbReference type="GO" id="GO:0003955">
    <property type="term" value="F:NAD(P)H dehydrogenase (quinone) activity"/>
    <property type="evidence" value="ECO:0007669"/>
    <property type="project" value="TreeGrafter"/>
</dbReference>
<evidence type="ECO:0000256" key="4">
    <source>
        <dbReference type="ARBA" id="ARBA00022857"/>
    </source>
</evidence>